<keyword evidence="7" id="KW-1133">Transmembrane helix</keyword>
<reference evidence="10 11" key="2">
    <citation type="submission" date="2018-11" db="EMBL/GenBank/DDBJ databases">
        <authorList>
            <consortium name="Pathogen Informatics"/>
        </authorList>
    </citation>
    <scope>NUCLEOTIDE SEQUENCE [LARGE SCALE GENOMIC DNA]</scope>
</reference>
<reference evidence="12" key="1">
    <citation type="submission" date="2016-06" db="UniProtKB">
        <authorList>
            <consortium name="WormBaseParasite"/>
        </authorList>
    </citation>
    <scope>IDENTIFICATION</scope>
</reference>
<dbReference type="EMBL" id="UYWY01020225">
    <property type="protein sequence ID" value="VDM40929.1"/>
    <property type="molecule type" value="Genomic_DNA"/>
</dbReference>
<feature type="domain" description="Peptidase C1A papain C-terminal" evidence="8">
    <location>
        <begin position="174"/>
        <end position="423"/>
    </location>
</feature>
<evidence type="ECO:0000256" key="4">
    <source>
        <dbReference type="ARBA" id="ARBA00022807"/>
    </source>
</evidence>
<evidence type="ECO:0000256" key="3">
    <source>
        <dbReference type="ARBA" id="ARBA00022801"/>
    </source>
</evidence>
<dbReference type="InterPro" id="IPR038765">
    <property type="entry name" value="Papain-like_cys_pep_sf"/>
</dbReference>
<sequence>MISSICVKHRNIVAKASFVFFFRTKKWAHLSRKKIAVSILLCILVGCAVLFIAKEFLTCEPNVDPTESIIAKMSDISNEDRAYVNDFVKFKHEYGRHYNSDDEVRFRFRNFARNMNFIRESQKGNDNVLFGITSFTDWSEEEMKAMTCEDWRANEVGTKIMDDYPEESAEVFGRPDSFDWRTKGVVTDIKDQKGCGSCWAFGAVGVVESMNAIAKNPLVSLSEQELIDCDLNDNGCSGGYRPYAFQFSFNASASIISHLSKPHENFTKLMCCRGKIYTLWDHARYVRSHGIVSEKDYPYKGEEQEECAAAGKRVYIKSIKYIGRNEEAMADFVYYKGPISVGINVTKELFHYRSGVFAPKAEDCEGNSQGSHALAVVGYGTQNGEDYWLIKNSWGKSWGMDGYLLYKRGENSCGIANTPFSVEA</sequence>
<evidence type="ECO:0000259" key="8">
    <source>
        <dbReference type="SMART" id="SM00645"/>
    </source>
</evidence>
<evidence type="ECO:0000256" key="7">
    <source>
        <dbReference type="SAM" id="Phobius"/>
    </source>
</evidence>
<dbReference type="InterPro" id="IPR013128">
    <property type="entry name" value="Peptidase_C1A"/>
</dbReference>
<evidence type="ECO:0000256" key="1">
    <source>
        <dbReference type="ARBA" id="ARBA00008455"/>
    </source>
</evidence>
<dbReference type="InterPro" id="IPR039417">
    <property type="entry name" value="Peptidase_C1A_papain-like"/>
</dbReference>
<evidence type="ECO:0000313" key="10">
    <source>
        <dbReference type="EMBL" id="VDM40929.1"/>
    </source>
</evidence>
<evidence type="ECO:0000313" key="12">
    <source>
        <dbReference type="WBParaSite" id="TCNE_0000960801-mRNA-1"/>
    </source>
</evidence>
<evidence type="ECO:0000256" key="5">
    <source>
        <dbReference type="ARBA" id="ARBA00023145"/>
    </source>
</evidence>
<dbReference type="PROSITE" id="PS00139">
    <property type="entry name" value="THIOL_PROTEASE_CYS"/>
    <property type="match status" value="1"/>
</dbReference>
<dbReference type="AlphaFoldDB" id="A0A183UM88"/>
<feature type="transmembrane region" description="Helical" evidence="7">
    <location>
        <begin position="35"/>
        <end position="53"/>
    </location>
</feature>
<feature type="domain" description="Cathepsin propeptide inhibitor" evidence="9">
    <location>
        <begin position="87"/>
        <end position="143"/>
    </location>
</feature>
<dbReference type="GO" id="GO:0006508">
    <property type="term" value="P:proteolysis"/>
    <property type="evidence" value="ECO:0007669"/>
    <property type="project" value="UniProtKB-KW"/>
</dbReference>
<keyword evidence="5" id="KW-0865">Zymogen</keyword>
<dbReference type="PRINTS" id="PR00705">
    <property type="entry name" value="PAPAIN"/>
</dbReference>
<dbReference type="InterPro" id="IPR000169">
    <property type="entry name" value="Pept_cys_AS"/>
</dbReference>
<dbReference type="InterPro" id="IPR013201">
    <property type="entry name" value="Prot_inhib_I29"/>
</dbReference>
<dbReference type="WBParaSite" id="TCNE_0000960801-mRNA-1">
    <property type="protein sequence ID" value="TCNE_0000960801-mRNA-1"/>
    <property type="gene ID" value="TCNE_0000960801"/>
</dbReference>
<organism evidence="11 12">
    <name type="scientific">Toxocara canis</name>
    <name type="common">Canine roundworm</name>
    <dbReference type="NCBI Taxonomy" id="6265"/>
    <lineage>
        <taxon>Eukaryota</taxon>
        <taxon>Metazoa</taxon>
        <taxon>Ecdysozoa</taxon>
        <taxon>Nematoda</taxon>
        <taxon>Chromadorea</taxon>
        <taxon>Rhabditida</taxon>
        <taxon>Spirurina</taxon>
        <taxon>Ascaridomorpha</taxon>
        <taxon>Ascaridoidea</taxon>
        <taxon>Toxocaridae</taxon>
        <taxon>Toxocara</taxon>
    </lineage>
</organism>
<dbReference type="Gene3D" id="3.90.70.10">
    <property type="entry name" value="Cysteine proteinases"/>
    <property type="match status" value="1"/>
</dbReference>
<gene>
    <name evidence="10" type="ORF">TCNE_LOCUS9608</name>
</gene>
<keyword evidence="4" id="KW-0788">Thiol protease</keyword>
<keyword evidence="7" id="KW-0812">Transmembrane</keyword>
<dbReference type="GO" id="GO:0008234">
    <property type="term" value="F:cysteine-type peptidase activity"/>
    <property type="evidence" value="ECO:0007669"/>
    <property type="project" value="UniProtKB-KW"/>
</dbReference>
<keyword evidence="2" id="KW-0645">Protease</keyword>
<keyword evidence="3" id="KW-0378">Hydrolase</keyword>
<keyword evidence="6" id="KW-1015">Disulfide bond</keyword>
<evidence type="ECO:0000256" key="2">
    <source>
        <dbReference type="ARBA" id="ARBA00022670"/>
    </source>
</evidence>
<proteinExistence type="inferred from homology"/>
<comment type="similarity">
    <text evidence="1">Belongs to the peptidase C1 family.</text>
</comment>
<name>A0A183UM88_TOXCA</name>
<keyword evidence="7" id="KW-0472">Membrane</keyword>
<dbReference type="Proteomes" id="UP000050794">
    <property type="component" value="Unassembled WGS sequence"/>
</dbReference>
<keyword evidence="11" id="KW-1185">Reference proteome</keyword>
<dbReference type="SMART" id="SM00848">
    <property type="entry name" value="Inhibitor_I29"/>
    <property type="match status" value="1"/>
</dbReference>
<protein>
    <submittedName>
        <fullName evidence="12">Cathepsin L</fullName>
    </submittedName>
</protein>
<evidence type="ECO:0000313" key="11">
    <source>
        <dbReference type="Proteomes" id="UP000050794"/>
    </source>
</evidence>
<dbReference type="PANTHER" id="PTHR12411">
    <property type="entry name" value="CYSTEINE PROTEASE FAMILY C1-RELATED"/>
    <property type="match status" value="1"/>
</dbReference>
<evidence type="ECO:0000256" key="6">
    <source>
        <dbReference type="ARBA" id="ARBA00023157"/>
    </source>
</evidence>
<dbReference type="CDD" id="cd02248">
    <property type="entry name" value="Peptidase_C1A"/>
    <property type="match status" value="1"/>
</dbReference>
<dbReference type="PROSITE" id="PS00639">
    <property type="entry name" value="THIOL_PROTEASE_HIS"/>
    <property type="match status" value="1"/>
</dbReference>
<dbReference type="InterPro" id="IPR025660">
    <property type="entry name" value="Pept_his_AS"/>
</dbReference>
<dbReference type="SMART" id="SM00645">
    <property type="entry name" value="Pept_C1"/>
    <property type="match status" value="1"/>
</dbReference>
<accession>A0A183UM88</accession>
<dbReference type="Pfam" id="PF08246">
    <property type="entry name" value="Inhibitor_I29"/>
    <property type="match status" value="1"/>
</dbReference>
<dbReference type="InterPro" id="IPR000668">
    <property type="entry name" value="Peptidase_C1A_C"/>
</dbReference>
<dbReference type="SUPFAM" id="SSF54001">
    <property type="entry name" value="Cysteine proteinases"/>
    <property type="match status" value="1"/>
</dbReference>
<dbReference type="Pfam" id="PF00112">
    <property type="entry name" value="Peptidase_C1"/>
    <property type="match status" value="2"/>
</dbReference>
<evidence type="ECO:0000259" key="9">
    <source>
        <dbReference type="SMART" id="SM00848"/>
    </source>
</evidence>